<dbReference type="EMBL" id="AP026866">
    <property type="protein sequence ID" value="BDS07434.1"/>
    <property type="molecule type" value="Genomic_DNA"/>
</dbReference>
<sequence>MAANLVYSARLSSTLDNNMKYILLLLLLAIPTLSQAEDPFGGGSTGPDDEEMVYDFADVHKWDDVVVELGDKNSHKAITWVSTFVASHRGVTGKSQTFFFIVDSKIYEASLKHPDLNRGVVLMSGDVRFPSLLCWLRPLSLREGKANFTVSVSPTELKNMQIAFMPKEGKKRYIYKLDQVALSLKEKAVKKK</sequence>
<reference evidence="1" key="1">
    <citation type="submission" date="2024-07" db="EMBL/GenBank/DDBJ databases">
        <title>Complete genome sequence of Verrucomicrobiaceae bacterium NT6N.</title>
        <authorList>
            <person name="Huang C."/>
            <person name="Takami H."/>
            <person name="Hamasaki K."/>
        </authorList>
    </citation>
    <scope>NUCLEOTIDE SEQUENCE</scope>
    <source>
        <strain evidence="1">NT6N</strain>
    </source>
</reference>
<dbReference type="KEGG" id="osu:NT6N_24740"/>
<evidence type="ECO:0000313" key="1">
    <source>
        <dbReference type="EMBL" id="BDS07434.1"/>
    </source>
</evidence>
<name>A0AAT9FN52_9BACT</name>
<organism evidence="1">
    <name type="scientific">Oceaniferula spumae</name>
    <dbReference type="NCBI Taxonomy" id="2979115"/>
    <lineage>
        <taxon>Bacteria</taxon>
        <taxon>Pseudomonadati</taxon>
        <taxon>Verrucomicrobiota</taxon>
        <taxon>Verrucomicrobiia</taxon>
        <taxon>Verrucomicrobiales</taxon>
        <taxon>Verrucomicrobiaceae</taxon>
        <taxon>Oceaniferula</taxon>
    </lineage>
</organism>
<protein>
    <submittedName>
        <fullName evidence="1">Uncharacterized protein</fullName>
    </submittedName>
</protein>
<proteinExistence type="predicted"/>
<gene>
    <name evidence="1" type="ORF">NT6N_24740</name>
</gene>
<accession>A0AAT9FN52</accession>
<dbReference type="AlphaFoldDB" id="A0AAT9FN52"/>